<dbReference type="PANTHER" id="PTHR46056:SF12">
    <property type="entry name" value="LONG-CHAIN-ALCOHOL OXIDASE"/>
    <property type="match status" value="1"/>
</dbReference>
<evidence type="ECO:0000256" key="3">
    <source>
        <dbReference type="ARBA" id="ARBA00022827"/>
    </source>
</evidence>
<keyword evidence="2" id="KW-0285">Flavoprotein</keyword>
<dbReference type="InterPro" id="IPR000172">
    <property type="entry name" value="GMC_OxRdtase_N"/>
</dbReference>
<evidence type="ECO:0000259" key="5">
    <source>
        <dbReference type="Pfam" id="PF00732"/>
    </source>
</evidence>
<keyword evidence="4" id="KW-0560">Oxidoreductase</keyword>
<dbReference type="InterPro" id="IPR007867">
    <property type="entry name" value="GMC_OxRtase_C"/>
</dbReference>
<accession>A0ABU1F447</accession>
<evidence type="ECO:0000259" key="6">
    <source>
        <dbReference type="Pfam" id="PF05199"/>
    </source>
</evidence>
<comment type="caution">
    <text evidence="7">The sequence shown here is derived from an EMBL/GenBank/DDBJ whole genome shotgun (WGS) entry which is preliminary data.</text>
</comment>
<proteinExistence type="inferred from homology"/>
<dbReference type="Pfam" id="PF00732">
    <property type="entry name" value="GMC_oxred_N"/>
    <property type="match status" value="1"/>
</dbReference>
<dbReference type="Pfam" id="PF13450">
    <property type="entry name" value="NAD_binding_8"/>
    <property type="match status" value="1"/>
</dbReference>
<dbReference type="InterPro" id="IPR036188">
    <property type="entry name" value="FAD/NAD-bd_sf"/>
</dbReference>
<feature type="domain" description="Glucose-methanol-choline oxidoreductase N-terminal" evidence="5">
    <location>
        <begin position="203"/>
        <end position="315"/>
    </location>
</feature>
<protein>
    <submittedName>
        <fullName evidence="7">GMC family oxidoreductase</fullName>
    </submittedName>
</protein>
<feature type="domain" description="Glucose-methanol-choline oxidoreductase C-terminal" evidence="6">
    <location>
        <begin position="408"/>
        <end position="526"/>
    </location>
</feature>
<dbReference type="SUPFAM" id="SSF54373">
    <property type="entry name" value="FAD-linked reductases, C-terminal domain"/>
    <property type="match status" value="1"/>
</dbReference>
<evidence type="ECO:0000313" key="7">
    <source>
        <dbReference type="EMBL" id="MDR5651636.1"/>
    </source>
</evidence>
<organism evidence="7 8">
    <name type="scientific">Ruixingdingia sedimenti</name>
    <dbReference type="NCBI Taxonomy" id="3073604"/>
    <lineage>
        <taxon>Bacteria</taxon>
        <taxon>Pseudomonadati</taxon>
        <taxon>Pseudomonadota</taxon>
        <taxon>Alphaproteobacteria</taxon>
        <taxon>Rhodobacterales</taxon>
        <taxon>Paracoccaceae</taxon>
        <taxon>Ruixingdingia</taxon>
    </lineage>
</organism>
<name>A0ABU1F447_9RHOB</name>
<dbReference type="PANTHER" id="PTHR46056">
    <property type="entry name" value="LONG-CHAIN-ALCOHOL OXIDASE"/>
    <property type="match status" value="1"/>
</dbReference>
<dbReference type="Proteomes" id="UP001247754">
    <property type="component" value="Unassembled WGS sequence"/>
</dbReference>
<gene>
    <name evidence="7" type="ORF">RGD00_03400</name>
</gene>
<reference evidence="7 8" key="1">
    <citation type="submission" date="2023-09" db="EMBL/GenBank/DDBJ databases">
        <title>Xinfangfangia sedmenti sp. nov., isolated the sedment.</title>
        <authorList>
            <person name="Xu L."/>
        </authorList>
    </citation>
    <scope>NUCLEOTIDE SEQUENCE [LARGE SCALE GENOMIC DNA]</scope>
    <source>
        <strain evidence="7 8">LG-4</strain>
    </source>
</reference>
<keyword evidence="3" id="KW-0274">FAD</keyword>
<dbReference type="SUPFAM" id="SSF51905">
    <property type="entry name" value="FAD/NAD(P)-binding domain"/>
    <property type="match status" value="1"/>
</dbReference>
<keyword evidence="8" id="KW-1185">Reference proteome</keyword>
<evidence type="ECO:0000313" key="8">
    <source>
        <dbReference type="Proteomes" id="UP001247754"/>
    </source>
</evidence>
<dbReference type="RefSeq" id="WP_310455876.1">
    <property type="nucleotide sequence ID" value="NZ_JAVKPH010000002.1"/>
</dbReference>
<dbReference type="Pfam" id="PF05199">
    <property type="entry name" value="GMC_oxred_C"/>
    <property type="match status" value="1"/>
</dbReference>
<sequence>MKPKGQKPPAVADVLIIGAGASGSVAAKHLAEAGISVVCLEQGGRVDNSEFWGNKPEWELMAQKRWHPNPNVRDLETDYPVDTSESDVNPLMYSAVGGSTILYAAHWQRFMPSDFRVKTLDGVADDWPFAYEDLEPFYDQMDVEMGVSGLNGDPAYPPGKAPPLPPLPIGEIGMKAAAGMNKLGWHWWPGPNAIPSKPYGGRNQCVRWGTCLTGCPERAKASFDHTHWPDALKHGAVLITGARVREITVDAEGLANGATYIDRTGRERHQKAGIVIVCANGVGTPRLLMLSTSGRFRNGLANSSGLVGKNLMMHPYAAVTGYFDEPLESWLGPAGQTIQSMQFYETDAARGFVRGAKWQVMPSGGPLGMRSAYGGKPLEEAWGANLHRNTRKVFGRAFEWGIIAEDLPDEANRVVLDPVLTDSDGIPAPKIIYRNSENTKKMIDFHLERAQEAMRAAGAVDLSVTPLMRDCGWHLMGTARMGTDPERSVVDQYGRAHDVPNLFIYDGSVFVTSSGFNPTGTIAAIALRAVKHLIANRANQRVAA</sequence>
<dbReference type="EMBL" id="JAVKPH010000002">
    <property type="protein sequence ID" value="MDR5651636.1"/>
    <property type="molecule type" value="Genomic_DNA"/>
</dbReference>
<comment type="similarity">
    <text evidence="1">Belongs to the GMC oxidoreductase family.</text>
</comment>
<evidence type="ECO:0000256" key="1">
    <source>
        <dbReference type="ARBA" id="ARBA00010790"/>
    </source>
</evidence>
<evidence type="ECO:0000256" key="2">
    <source>
        <dbReference type="ARBA" id="ARBA00022630"/>
    </source>
</evidence>
<dbReference type="Gene3D" id="3.50.50.60">
    <property type="entry name" value="FAD/NAD(P)-binding domain"/>
    <property type="match status" value="2"/>
</dbReference>
<evidence type="ECO:0000256" key="4">
    <source>
        <dbReference type="ARBA" id="ARBA00023002"/>
    </source>
</evidence>